<name>A0ABP8QUQ1_9SPHI</name>
<dbReference type="RefSeq" id="WP_345063212.1">
    <property type="nucleotide sequence ID" value="NZ_BAABGR010000002.1"/>
</dbReference>
<dbReference type="Pfam" id="PF18942">
    <property type="entry name" value="DUF5689"/>
    <property type="match status" value="1"/>
</dbReference>
<evidence type="ECO:0000313" key="2">
    <source>
        <dbReference type="EMBL" id="GAA4510159.1"/>
    </source>
</evidence>
<proteinExistence type="predicted"/>
<keyword evidence="3" id="KW-1185">Reference proteome</keyword>
<organism evidence="2 3">
    <name type="scientific">Sphingobacterium thermophilum</name>
    <dbReference type="NCBI Taxonomy" id="768534"/>
    <lineage>
        <taxon>Bacteria</taxon>
        <taxon>Pseudomonadati</taxon>
        <taxon>Bacteroidota</taxon>
        <taxon>Sphingobacteriia</taxon>
        <taxon>Sphingobacteriales</taxon>
        <taxon>Sphingobacteriaceae</taxon>
        <taxon>Sphingobacterium</taxon>
    </lineage>
</organism>
<evidence type="ECO:0000313" key="3">
    <source>
        <dbReference type="Proteomes" id="UP001500394"/>
    </source>
</evidence>
<sequence>MKNIKQFIQICCLAIVATACELDMPITGDPNPNLSIYDLRKIYNETPVVLAKSNMKAAVSITGVVISDVESGNAPSGKIVLQGYKGNMVSGIALEVGSEASQYRYGDSLVVKVEGLTLTRKDGVLTVENVPAASIERVASGKSPLISATFSSISALEAEVDKYESTLIALNSMFVVDPEVGKKFAHNLKITDWVSEIEVPVNAGAAFANQQVSNLANYTFLLQRNAQGSPVLLLQRLEHVEEMEMEPYRPGELYEGFPEDFSDKIGGSSNLNHDIVLPTSGLSWIFRGAYILNSGNFTHTNGYVNSTNKGDQTGLMMTGPEGSYIELNKNLYYGASKMELYLYPATATDAGAGKLPLQVSISYSKDSGVTWHQIGDLITITENKRYPDGPIPLDIDGIVRFRITLVKKGANNDGGRLGIDYIRIYQK</sequence>
<accession>A0ABP8QUQ1</accession>
<reference evidence="3" key="1">
    <citation type="journal article" date="2019" name="Int. J. Syst. Evol. Microbiol.">
        <title>The Global Catalogue of Microorganisms (GCM) 10K type strain sequencing project: providing services to taxonomists for standard genome sequencing and annotation.</title>
        <authorList>
            <consortium name="The Broad Institute Genomics Platform"/>
            <consortium name="The Broad Institute Genome Sequencing Center for Infectious Disease"/>
            <person name="Wu L."/>
            <person name="Ma J."/>
        </authorList>
    </citation>
    <scope>NUCLEOTIDE SEQUENCE [LARGE SCALE GENOMIC DNA]</scope>
    <source>
        <strain evidence="3">JCM 17858</strain>
    </source>
</reference>
<comment type="caution">
    <text evidence="2">The sequence shown here is derived from an EMBL/GenBank/DDBJ whole genome shotgun (WGS) entry which is preliminary data.</text>
</comment>
<protein>
    <recommendedName>
        <fullName evidence="1">DUF5689 domain-containing protein</fullName>
    </recommendedName>
</protein>
<evidence type="ECO:0000259" key="1">
    <source>
        <dbReference type="Pfam" id="PF18942"/>
    </source>
</evidence>
<dbReference type="InterPro" id="IPR043744">
    <property type="entry name" value="DUF5689"/>
</dbReference>
<gene>
    <name evidence="2" type="ORF">GCM10023173_01220</name>
</gene>
<feature type="domain" description="DUF5689" evidence="1">
    <location>
        <begin position="32"/>
        <end position="236"/>
    </location>
</feature>
<dbReference type="PROSITE" id="PS51257">
    <property type="entry name" value="PROKAR_LIPOPROTEIN"/>
    <property type="match status" value="1"/>
</dbReference>
<dbReference type="Proteomes" id="UP001500394">
    <property type="component" value="Unassembled WGS sequence"/>
</dbReference>
<dbReference type="EMBL" id="BAABGR010000002">
    <property type="protein sequence ID" value="GAA4510159.1"/>
    <property type="molecule type" value="Genomic_DNA"/>
</dbReference>